<dbReference type="Pfam" id="PF07381">
    <property type="entry name" value="EarA"/>
    <property type="match status" value="1"/>
</dbReference>
<dbReference type="GeneID" id="11970628"/>
<gene>
    <name evidence="2" type="ordered locus">Mtc_0733</name>
</gene>
<dbReference type="RefSeq" id="WP_014405336.1">
    <property type="nucleotide sequence ID" value="NC_017034.1"/>
</dbReference>
<evidence type="ECO:0000256" key="1">
    <source>
        <dbReference type="SAM" id="MobiDB-lite"/>
    </source>
</evidence>
<evidence type="ECO:0000313" key="2">
    <source>
        <dbReference type="EMBL" id="AFC99497.1"/>
    </source>
</evidence>
<dbReference type="InterPro" id="IPR010863">
    <property type="entry name" value="EarA-like"/>
</dbReference>
<dbReference type="HOGENOM" id="CLU_2243838_0_0_2"/>
<dbReference type="KEGG" id="mez:Mtc_0733"/>
<dbReference type="AlphaFoldDB" id="H8I8M1"/>
<keyword evidence="3" id="KW-1185">Reference proteome</keyword>
<feature type="region of interest" description="Disordered" evidence="1">
    <location>
        <begin position="1"/>
        <end position="21"/>
    </location>
</feature>
<proteinExistence type="predicted"/>
<name>H8I8M1_METCZ</name>
<evidence type="ECO:0000313" key="3">
    <source>
        <dbReference type="Proteomes" id="UP000005233"/>
    </source>
</evidence>
<sequence length="104" mass="11756">MRAVHSNGASIESLKRSRSRKRSLVYIGEHPGKTMLEISRGTGVSYANTWGAIVGDDKKYSKKYSLLGMGLVSCELFENRHVYKLTREGEKVFKMLKENPGLFE</sequence>
<dbReference type="STRING" id="1041930.Mtc_0733"/>
<dbReference type="EMBL" id="CP003243">
    <property type="protein sequence ID" value="AFC99497.1"/>
    <property type="molecule type" value="Genomic_DNA"/>
</dbReference>
<protein>
    <submittedName>
        <fullName evidence="2">Uncharacterized protein conserved in archaea</fullName>
    </submittedName>
</protein>
<dbReference type="Proteomes" id="UP000005233">
    <property type="component" value="Chromosome"/>
</dbReference>
<accession>H8I8M1</accession>
<reference evidence="2 3" key="1">
    <citation type="journal article" date="2012" name="J. Bacteriol.">
        <title>Complete genome sequence of a thermophilic methanogen, Methanocella conradii HZ254, isolated from Chinese rice field soil.</title>
        <authorList>
            <person name="Lu Z."/>
            <person name="Lu Y."/>
        </authorList>
    </citation>
    <scope>NUCLEOTIDE SEQUENCE [LARGE SCALE GENOMIC DNA]</scope>
    <source>
        <strain evidence="3">DSM 24694 / JCM 17849 / CGMCC 1.5162 / HZ254</strain>
    </source>
</reference>
<organism evidence="2 3">
    <name type="scientific">Methanocella conradii (strain DSM 24694 / JCM 17849 / CGMCC 1.5162 / HZ254)</name>
    <dbReference type="NCBI Taxonomy" id="1041930"/>
    <lineage>
        <taxon>Archaea</taxon>
        <taxon>Methanobacteriati</taxon>
        <taxon>Methanobacteriota</taxon>
        <taxon>Stenosarchaea group</taxon>
        <taxon>Methanomicrobia</taxon>
        <taxon>Methanocellales</taxon>
        <taxon>Methanocellaceae</taxon>
        <taxon>Methanocella</taxon>
    </lineage>
</organism>
<dbReference type="eggNOG" id="arCOG03422">
    <property type="taxonomic scope" value="Archaea"/>
</dbReference>